<dbReference type="EMBL" id="JBEAAL010000007">
    <property type="protein sequence ID" value="MEQ1405621.1"/>
    <property type="molecule type" value="Genomic_DNA"/>
</dbReference>
<dbReference type="GO" id="GO:0016491">
    <property type="term" value="F:oxidoreductase activity"/>
    <property type="evidence" value="ECO:0007669"/>
    <property type="project" value="UniProtKB-KW"/>
</dbReference>
<dbReference type="PANTHER" id="PTHR42847:SF4">
    <property type="entry name" value="ALKANESULFONATE MONOOXYGENASE-RELATED"/>
    <property type="match status" value="1"/>
</dbReference>
<dbReference type="Pfam" id="PF00296">
    <property type="entry name" value="Bac_luciferase"/>
    <property type="match status" value="1"/>
</dbReference>
<dbReference type="InterPro" id="IPR011251">
    <property type="entry name" value="Luciferase-like_dom"/>
</dbReference>
<sequence>MTENSMFTAGQFLLGTFASNCSGGMSVTKVPERWKNSWDNNLKLAQLLDAAGIDFMLPIARWIGYGGETNFHGNVLETVTWAAGLLAKTQNINVFATIHTVANHPVVLAKQIATIDQISGGRIGLNIVAGWNQPEYEALGLELPTDHETRYAYAEEWFDVVKTLWQRTETFDYDGKFFNLSRVLGDPRPARKVPILNAAGSGQGRAFAVRNADFLFTPAIDLERSASEVAELKAQGKAAGRDLGVLTFSHVVCRPTEKEARDYLQHFGKDNADWEAVDNLVRLQFAHAHSFPHDLLALIRDRMAAGHGGFPLVGTPEQVAEGILSLHRAGFNGTTLSFVDYAEEFPYFRDTVLPILEAEGIRRSVTTAAAAA</sequence>
<dbReference type="InterPro" id="IPR036661">
    <property type="entry name" value="Luciferase-like_sf"/>
</dbReference>
<dbReference type="PANTHER" id="PTHR42847">
    <property type="entry name" value="ALKANESULFONATE MONOOXYGENASE"/>
    <property type="match status" value="1"/>
</dbReference>
<evidence type="ECO:0000256" key="2">
    <source>
        <dbReference type="ARBA" id="ARBA00022643"/>
    </source>
</evidence>
<evidence type="ECO:0000256" key="4">
    <source>
        <dbReference type="ARBA" id="ARBA00023033"/>
    </source>
</evidence>
<name>A0ABV0M2E3_9HYPH</name>
<dbReference type="SUPFAM" id="SSF51679">
    <property type="entry name" value="Bacterial luciferase-like"/>
    <property type="match status" value="1"/>
</dbReference>
<keyword evidence="1" id="KW-0285">Flavoprotein</keyword>
<evidence type="ECO:0000256" key="1">
    <source>
        <dbReference type="ARBA" id="ARBA00022630"/>
    </source>
</evidence>
<dbReference type="Proteomes" id="UP001496627">
    <property type="component" value="Unassembled WGS sequence"/>
</dbReference>
<organism evidence="6 7">
    <name type="scientific">Neorhizobium phenanthreniclasticum</name>
    <dbReference type="NCBI Taxonomy" id="3157917"/>
    <lineage>
        <taxon>Bacteria</taxon>
        <taxon>Pseudomonadati</taxon>
        <taxon>Pseudomonadota</taxon>
        <taxon>Alphaproteobacteria</taxon>
        <taxon>Hyphomicrobiales</taxon>
        <taxon>Rhizobiaceae</taxon>
        <taxon>Rhizobium/Agrobacterium group</taxon>
        <taxon>Neorhizobium</taxon>
    </lineage>
</organism>
<reference evidence="6 7" key="1">
    <citation type="submission" date="2024-05" db="EMBL/GenBank/DDBJ databases">
        <title>Neorhizobium sp. Rsf11, a plant growth promoting and heavy metal resistant PAH-degrader.</title>
        <authorList>
            <person name="Golubev S.N."/>
            <person name="Muratova A.Y."/>
            <person name="Markelova M.I."/>
        </authorList>
    </citation>
    <scope>NUCLEOTIDE SEQUENCE [LARGE SCALE GENOMIC DNA]</scope>
    <source>
        <strain evidence="6 7">Rsf11</strain>
    </source>
</reference>
<dbReference type="CDD" id="cd01094">
    <property type="entry name" value="Alkanesulfonate_monoxygenase"/>
    <property type="match status" value="1"/>
</dbReference>
<evidence type="ECO:0000259" key="5">
    <source>
        <dbReference type="Pfam" id="PF00296"/>
    </source>
</evidence>
<gene>
    <name evidence="6" type="ORF">ABK249_11820</name>
</gene>
<accession>A0ABV0M2E3</accession>
<evidence type="ECO:0000313" key="6">
    <source>
        <dbReference type="EMBL" id="MEQ1405621.1"/>
    </source>
</evidence>
<evidence type="ECO:0000313" key="7">
    <source>
        <dbReference type="Proteomes" id="UP001496627"/>
    </source>
</evidence>
<keyword evidence="7" id="KW-1185">Reference proteome</keyword>
<protein>
    <submittedName>
        <fullName evidence="6">LLM class flavin-dependent oxidoreductase</fullName>
        <ecNumber evidence="6">1.-.-.-</ecNumber>
    </submittedName>
</protein>
<evidence type="ECO:0000256" key="3">
    <source>
        <dbReference type="ARBA" id="ARBA00023002"/>
    </source>
</evidence>
<dbReference type="InterPro" id="IPR050172">
    <property type="entry name" value="SsuD_RutA_monooxygenase"/>
</dbReference>
<comment type="caution">
    <text evidence="6">The sequence shown here is derived from an EMBL/GenBank/DDBJ whole genome shotgun (WGS) entry which is preliminary data.</text>
</comment>
<dbReference type="Gene3D" id="3.20.20.30">
    <property type="entry name" value="Luciferase-like domain"/>
    <property type="match status" value="1"/>
</dbReference>
<proteinExistence type="predicted"/>
<feature type="domain" description="Luciferase-like" evidence="5">
    <location>
        <begin position="15"/>
        <end position="332"/>
    </location>
</feature>
<dbReference type="RefSeq" id="WP_348862931.1">
    <property type="nucleotide sequence ID" value="NZ_JBEAAL010000007.1"/>
</dbReference>
<dbReference type="EC" id="1.-.-.-" evidence="6"/>
<keyword evidence="2" id="KW-0288">FMN</keyword>
<keyword evidence="4" id="KW-0503">Monooxygenase</keyword>
<keyword evidence="3 6" id="KW-0560">Oxidoreductase</keyword>